<proteinExistence type="predicted"/>
<evidence type="ECO:0000259" key="2">
    <source>
        <dbReference type="Pfam" id="PF17289"/>
    </source>
</evidence>
<dbReference type="AlphaFoldDB" id="A0AAV3IHE1"/>
<comment type="caution">
    <text evidence="3">The sequence shown here is derived from an EMBL/GenBank/DDBJ whole genome shotgun (WGS) entry which is preliminary data.</text>
</comment>
<evidence type="ECO:0000256" key="1">
    <source>
        <dbReference type="ARBA" id="ARBA00022612"/>
    </source>
</evidence>
<keyword evidence="1" id="KW-1188">Viral release from host cell</keyword>
<feature type="domain" description="Terminase large subunit gp17-like C-terminal" evidence="2">
    <location>
        <begin position="1"/>
        <end position="150"/>
    </location>
</feature>
<dbReference type="InterPro" id="IPR035421">
    <property type="entry name" value="Terminase_6C"/>
</dbReference>
<gene>
    <name evidence="3" type="ORF">F958_03882</name>
</gene>
<dbReference type="EMBL" id="APPP01000015">
    <property type="protein sequence ID" value="ENV39054.1"/>
    <property type="molecule type" value="Genomic_DNA"/>
</dbReference>
<dbReference type="Gene3D" id="3.30.420.280">
    <property type="match status" value="1"/>
</dbReference>
<dbReference type="Proteomes" id="UP000013028">
    <property type="component" value="Unassembled WGS sequence"/>
</dbReference>
<dbReference type="Pfam" id="PF17289">
    <property type="entry name" value="Terminase_6C"/>
    <property type="match status" value="1"/>
</dbReference>
<protein>
    <recommendedName>
        <fullName evidence="2">Terminase large subunit gp17-like C-terminal domain-containing protein</fullName>
    </recommendedName>
</protein>
<accession>A0AAV3IHE1</accession>
<evidence type="ECO:0000313" key="4">
    <source>
        <dbReference type="Proteomes" id="UP000013028"/>
    </source>
</evidence>
<sequence>MDFNVTKMAAVVYVRRGEHMHAVDEFFNLFDTPAMIEAIQERYPNHEVAVYPDASGENRKSSNASETDLALLRKAGFKVHVNSRNPAVKDRINSMNGMLCNTLSERRLFVNVDKCPHFAKCLERQIYDDYGQPDKSAGFDHMNDAGTYPIAYLFPIDKKSVGVRRIRGMS</sequence>
<evidence type="ECO:0000313" key="3">
    <source>
        <dbReference type="EMBL" id="ENV39054.1"/>
    </source>
</evidence>
<reference evidence="3 4" key="1">
    <citation type="submission" date="2013-02" db="EMBL/GenBank/DDBJ databases">
        <title>The Genome Sequence of Acinetobacter nosocomialis NIPH 386.</title>
        <authorList>
            <consortium name="The Broad Institute Genome Sequencing Platform"/>
            <consortium name="The Broad Institute Genome Sequencing Center for Infectious Disease"/>
            <person name="Cerqueira G."/>
            <person name="Feldgarden M."/>
            <person name="Courvalin P."/>
            <person name="Perichon B."/>
            <person name="Grillot-Courvalin C."/>
            <person name="Clermont D."/>
            <person name="Rocha E."/>
            <person name="Yoon E.-J."/>
            <person name="Nemec A."/>
            <person name="Walker B."/>
            <person name="Young S.K."/>
            <person name="Zeng Q."/>
            <person name="Gargeya S."/>
            <person name="Fitzgerald M."/>
            <person name="Haas B."/>
            <person name="Abouelleil A."/>
            <person name="Alvarado L."/>
            <person name="Arachchi H.M."/>
            <person name="Berlin A.M."/>
            <person name="Chapman S.B."/>
            <person name="Dewar J."/>
            <person name="Goldberg J."/>
            <person name="Griggs A."/>
            <person name="Gujja S."/>
            <person name="Hansen M."/>
            <person name="Howarth C."/>
            <person name="Imamovic A."/>
            <person name="Larimer J."/>
            <person name="McCowan C."/>
            <person name="Murphy C."/>
            <person name="Neiman D."/>
            <person name="Pearson M."/>
            <person name="Priest M."/>
            <person name="Roberts A."/>
            <person name="Saif S."/>
            <person name="Shea T."/>
            <person name="Sisk P."/>
            <person name="Sykes S."/>
            <person name="Wortman J."/>
            <person name="Nusbaum C."/>
            <person name="Birren B."/>
        </authorList>
    </citation>
    <scope>NUCLEOTIDE SEQUENCE [LARGE SCALE GENOMIC DNA]</scope>
    <source>
        <strain evidence="3 4">NIPH 386</strain>
    </source>
</reference>
<organism evidence="3 4">
    <name type="scientific">Acinetobacter nosocomialis NIPH 386</name>
    <dbReference type="NCBI Taxonomy" id="1217985"/>
    <lineage>
        <taxon>Bacteria</taxon>
        <taxon>Pseudomonadati</taxon>
        <taxon>Pseudomonadota</taxon>
        <taxon>Gammaproteobacteria</taxon>
        <taxon>Moraxellales</taxon>
        <taxon>Moraxellaceae</taxon>
        <taxon>Acinetobacter</taxon>
        <taxon>Acinetobacter calcoaceticus/baumannii complex</taxon>
    </lineage>
</organism>
<name>A0AAV3IHE1_ACINO</name>